<gene>
    <name evidence="1" type="ORF">GBAR_LOCUS14510</name>
</gene>
<accession>A0AA35WSP9</accession>
<reference evidence="1" key="1">
    <citation type="submission" date="2023-03" db="EMBL/GenBank/DDBJ databases">
        <authorList>
            <person name="Steffen K."/>
            <person name="Cardenas P."/>
        </authorList>
    </citation>
    <scope>NUCLEOTIDE SEQUENCE</scope>
</reference>
<protein>
    <submittedName>
        <fullName evidence="1">Uncharacterized protein</fullName>
    </submittedName>
</protein>
<name>A0AA35WSP9_GEOBA</name>
<comment type="caution">
    <text evidence="1">The sequence shown here is derived from an EMBL/GenBank/DDBJ whole genome shotgun (WGS) entry which is preliminary data.</text>
</comment>
<dbReference type="Proteomes" id="UP001174909">
    <property type="component" value="Unassembled WGS sequence"/>
</dbReference>
<evidence type="ECO:0000313" key="1">
    <source>
        <dbReference type="EMBL" id="CAI8025077.1"/>
    </source>
</evidence>
<dbReference type="EMBL" id="CASHTH010002118">
    <property type="protein sequence ID" value="CAI8025077.1"/>
    <property type="molecule type" value="Genomic_DNA"/>
</dbReference>
<proteinExistence type="predicted"/>
<evidence type="ECO:0000313" key="2">
    <source>
        <dbReference type="Proteomes" id="UP001174909"/>
    </source>
</evidence>
<keyword evidence="2" id="KW-1185">Reference proteome</keyword>
<organism evidence="1 2">
    <name type="scientific">Geodia barretti</name>
    <name type="common">Barrett's horny sponge</name>
    <dbReference type="NCBI Taxonomy" id="519541"/>
    <lineage>
        <taxon>Eukaryota</taxon>
        <taxon>Metazoa</taxon>
        <taxon>Porifera</taxon>
        <taxon>Demospongiae</taxon>
        <taxon>Heteroscleromorpha</taxon>
        <taxon>Tetractinellida</taxon>
        <taxon>Astrophorina</taxon>
        <taxon>Geodiidae</taxon>
        <taxon>Geodia</taxon>
    </lineage>
</organism>
<sequence length="33" mass="3761">MSGAKDLPYKDGRTAMSVARHQQIVKLLQQYKV</sequence>
<dbReference type="AlphaFoldDB" id="A0AA35WSP9"/>